<dbReference type="EMBL" id="CAJNOL010000904">
    <property type="protein sequence ID" value="CAF1234561.1"/>
    <property type="molecule type" value="Genomic_DNA"/>
</dbReference>
<dbReference type="AlphaFoldDB" id="A0A814YXH3"/>
<proteinExistence type="predicted"/>
<organism evidence="1 2">
    <name type="scientific">Rotaria sordida</name>
    <dbReference type="NCBI Taxonomy" id="392033"/>
    <lineage>
        <taxon>Eukaryota</taxon>
        <taxon>Metazoa</taxon>
        <taxon>Spiralia</taxon>
        <taxon>Gnathifera</taxon>
        <taxon>Rotifera</taxon>
        <taxon>Eurotatoria</taxon>
        <taxon>Bdelloidea</taxon>
        <taxon>Philodinida</taxon>
        <taxon>Philodinidae</taxon>
        <taxon>Rotaria</taxon>
    </lineage>
</organism>
<dbReference type="SUPFAM" id="SSF52047">
    <property type="entry name" value="RNI-like"/>
    <property type="match status" value="1"/>
</dbReference>
<dbReference type="Proteomes" id="UP000663870">
    <property type="component" value="Unassembled WGS sequence"/>
</dbReference>
<name>A0A814YXH3_9BILA</name>
<keyword evidence="2" id="KW-1185">Reference proteome</keyword>
<comment type="caution">
    <text evidence="1">The sequence shown here is derived from an EMBL/GenBank/DDBJ whole genome shotgun (WGS) entry which is preliminary data.</text>
</comment>
<evidence type="ECO:0000313" key="1">
    <source>
        <dbReference type="EMBL" id="CAF1234561.1"/>
    </source>
</evidence>
<evidence type="ECO:0000313" key="2">
    <source>
        <dbReference type="Proteomes" id="UP000663870"/>
    </source>
</evidence>
<accession>A0A814YXH3</accession>
<gene>
    <name evidence="1" type="ORF">JXQ802_LOCUS26132</name>
</gene>
<reference evidence="1" key="1">
    <citation type="submission" date="2021-02" db="EMBL/GenBank/DDBJ databases">
        <authorList>
            <person name="Nowell W R."/>
        </authorList>
    </citation>
    <scope>NUCLEOTIDE SEQUENCE</scope>
</reference>
<sequence>MFNEKMQHLTIISLSINQYPPLSLYNLPPNIYLSLTLTVLCVNDCVSLLGVQLKQLSTFIVQIDDIFKWSSIPRNKGELYNLKCYSLTISYNITYDYAPLVVPLLRHMTHLEKLTLYLCTCASHSFSNDPILFVDDTNPFIDGTRLHNGFLIHMPQLHIFNFYISTENLISPSHPRKSNDDILRTFTNTIYGQTACIINYFNGDHMISSYPIIEYSHLTSLDIIHANIDYAEQFLLETREHLPRLTELKINYYVLKIVTMNFTRDETRRNCSKVKRLLVEGPRVFSKDVYEYFPSL</sequence>
<evidence type="ECO:0008006" key="3">
    <source>
        <dbReference type="Google" id="ProtNLM"/>
    </source>
</evidence>
<protein>
    <recommendedName>
        <fullName evidence="3">F-box domain-containing protein</fullName>
    </recommendedName>
</protein>